<accession>A0A2S0ML68</accession>
<evidence type="ECO:0000313" key="2">
    <source>
        <dbReference type="EMBL" id="AVO36612.1"/>
    </source>
</evidence>
<protein>
    <submittedName>
        <fullName evidence="2">Uncharacterized protein</fullName>
    </submittedName>
</protein>
<dbReference type="RefSeq" id="WP_106470927.1">
    <property type="nucleotide sequence ID" value="NZ_CP027665.1"/>
</dbReference>
<name>A0A2S0ML68_9RHOB</name>
<evidence type="ECO:0000313" key="3">
    <source>
        <dbReference type="Proteomes" id="UP000237655"/>
    </source>
</evidence>
<organism evidence="2 3">
    <name type="scientific">Pukyongiella litopenaei</name>
    <dbReference type="NCBI Taxonomy" id="2605946"/>
    <lineage>
        <taxon>Bacteria</taxon>
        <taxon>Pseudomonadati</taxon>
        <taxon>Pseudomonadota</taxon>
        <taxon>Alphaproteobacteria</taxon>
        <taxon>Rhodobacterales</taxon>
        <taxon>Paracoccaceae</taxon>
        <taxon>Pukyongiella</taxon>
    </lineage>
</organism>
<feature type="region of interest" description="Disordered" evidence="1">
    <location>
        <begin position="67"/>
        <end position="103"/>
    </location>
</feature>
<reference evidence="3" key="1">
    <citation type="submission" date="2018-03" db="EMBL/GenBank/DDBJ databases">
        <title>Genomic analysis of the strain SH-1 isolated from shrimp intestine.</title>
        <authorList>
            <person name="Kim Y.-S."/>
            <person name="Kim S.-E."/>
            <person name="Kim K.-H."/>
        </authorList>
    </citation>
    <scope>NUCLEOTIDE SEQUENCE [LARGE SCALE GENOMIC DNA]</scope>
    <source>
        <strain evidence="3">SH-1</strain>
    </source>
</reference>
<proteinExistence type="predicted"/>
<dbReference type="AlphaFoldDB" id="A0A2S0ML68"/>
<sequence>MTLPRRPSRRNPAVLKYRDHRRLWRLVEGGVVDAFRCHPDYLTRAGSHSAVQSITKRVVGQIVGHAIQARERGRPKVSRGGSGGRAEISGAADGAGRCTSPRTRLPDLHALLCGVMS</sequence>
<gene>
    <name evidence="2" type="ORF">C6Y53_02130</name>
</gene>
<dbReference type="Proteomes" id="UP000237655">
    <property type="component" value="Chromosome"/>
</dbReference>
<evidence type="ECO:0000256" key="1">
    <source>
        <dbReference type="SAM" id="MobiDB-lite"/>
    </source>
</evidence>
<dbReference type="EMBL" id="CP027665">
    <property type="protein sequence ID" value="AVO36612.1"/>
    <property type="molecule type" value="Genomic_DNA"/>
</dbReference>
<dbReference type="KEGG" id="thas:C6Y53_02130"/>
<keyword evidence="3" id="KW-1185">Reference proteome</keyword>